<gene>
    <name evidence="1" type="ORF">OVA965_LOCUS4676</name>
    <name evidence="2" type="ORF">TMI583_LOCUS4674</name>
</gene>
<evidence type="ECO:0000313" key="1">
    <source>
        <dbReference type="EMBL" id="CAF0801627.1"/>
    </source>
</evidence>
<dbReference type="EMBL" id="CAJNOK010001250">
    <property type="protein sequence ID" value="CAF0801627.1"/>
    <property type="molecule type" value="Genomic_DNA"/>
</dbReference>
<dbReference type="Proteomes" id="UP000677228">
    <property type="component" value="Unassembled WGS sequence"/>
</dbReference>
<feature type="non-terminal residue" evidence="1">
    <location>
        <position position="1"/>
    </location>
</feature>
<dbReference type="Gene3D" id="3.80.10.10">
    <property type="entry name" value="Ribonuclease Inhibitor"/>
    <property type="match status" value="1"/>
</dbReference>
<dbReference type="Proteomes" id="UP000682733">
    <property type="component" value="Unassembled WGS sequence"/>
</dbReference>
<protein>
    <submittedName>
        <fullName evidence="1">Uncharacterized protein</fullName>
    </submittedName>
</protein>
<dbReference type="EMBL" id="CAJOBA010001250">
    <property type="protein sequence ID" value="CAF3584992.1"/>
    <property type="molecule type" value="Genomic_DNA"/>
</dbReference>
<proteinExistence type="predicted"/>
<sequence length="216" mass="25050">MINQLNLTKIFRLTNLKYLSLLSENGIIPKFDELQLSSYKHPSSIEYLTIKNSGFHFSELRSLFAYMPKLKYLELNLIKPLSSISANSSQQPSFVIPQDLKEIKLKFNVKLISTKEIISLLTQVTKLEKLTVNIQYGFDINEISIETLFWTSLPLLKSCRISFTDTLFGRYFSLNRLLFKLLFFELYSPKLFGGRSYKEKNVGAISIYKINYKITA</sequence>
<name>A0A8S2CTT2_9BILA</name>
<dbReference type="SUPFAM" id="SSF52047">
    <property type="entry name" value="RNI-like"/>
    <property type="match status" value="1"/>
</dbReference>
<evidence type="ECO:0000313" key="3">
    <source>
        <dbReference type="Proteomes" id="UP000677228"/>
    </source>
</evidence>
<dbReference type="InterPro" id="IPR032675">
    <property type="entry name" value="LRR_dom_sf"/>
</dbReference>
<organism evidence="1 3">
    <name type="scientific">Didymodactylos carnosus</name>
    <dbReference type="NCBI Taxonomy" id="1234261"/>
    <lineage>
        <taxon>Eukaryota</taxon>
        <taxon>Metazoa</taxon>
        <taxon>Spiralia</taxon>
        <taxon>Gnathifera</taxon>
        <taxon>Rotifera</taxon>
        <taxon>Eurotatoria</taxon>
        <taxon>Bdelloidea</taxon>
        <taxon>Philodinida</taxon>
        <taxon>Philodinidae</taxon>
        <taxon>Didymodactylos</taxon>
    </lineage>
</organism>
<accession>A0A8S2CTT2</accession>
<reference evidence="1" key="1">
    <citation type="submission" date="2021-02" db="EMBL/GenBank/DDBJ databases">
        <authorList>
            <person name="Nowell W R."/>
        </authorList>
    </citation>
    <scope>NUCLEOTIDE SEQUENCE</scope>
</reference>
<comment type="caution">
    <text evidence="1">The sequence shown here is derived from an EMBL/GenBank/DDBJ whole genome shotgun (WGS) entry which is preliminary data.</text>
</comment>
<evidence type="ECO:0000313" key="2">
    <source>
        <dbReference type="EMBL" id="CAF3584992.1"/>
    </source>
</evidence>
<dbReference type="AlphaFoldDB" id="A0A8S2CTT2"/>